<reference evidence="1 2" key="1">
    <citation type="submission" date="2017-09" db="EMBL/GenBank/DDBJ databases">
        <authorList>
            <person name="Ehlers B."/>
            <person name="Leendertz F.H."/>
        </authorList>
    </citation>
    <scope>NUCLEOTIDE SEQUENCE [LARGE SCALE GENOMIC DNA]</scope>
    <source>
        <strain evidence="1 2">Nm42</strain>
    </source>
</reference>
<sequence length="92" mass="10637">MKIKFLADPGHGWAKVKRALLIELGIEKKISAYSYQLGEWVYLEEDCDLSLFLKTINEKGVKVEFSDHFSRTQSTVRSYHSFRSITAQQVKP</sequence>
<dbReference type="AlphaFoldDB" id="A0A286A212"/>
<gene>
    <name evidence="1" type="ORF">SAMN06297164_0151</name>
</gene>
<dbReference type="EMBL" id="OCMU01000001">
    <property type="protein sequence ID" value="SOD15935.1"/>
    <property type="molecule type" value="Genomic_DNA"/>
</dbReference>
<evidence type="ECO:0000313" key="2">
    <source>
        <dbReference type="Proteomes" id="UP000219335"/>
    </source>
</evidence>
<name>A0A286A212_9PROT</name>
<organism evidence="1 2">
    <name type="scientific">Nitrosomonas ureae</name>
    <dbReference type="NCBI Taxonomy" id="44577"/>
    <lineage>
        <taxon>Bacteria</taxon>
        <taxon>Pseudomonadati</taxon>
        <taxon>Pseudomonadota</taxon>
        <taxon>Betaproteobacteria</taxon>
        <taxon>Nitrosomonadales</taxon>
        <taxon>Nitrosomonadaceae</taxon>
        <taxon>Nitrosomonas</taxon>
    </lineage>
</organism>
<evidence type="ECO:0000313" key="1">
    <source>
        <dbReference type="EMBL" id="SOD15935.1"/>
    </source>
</evidence>
<accession>A0A286A212</accession>
<dbReference type="RefSeq" id="WP_097103509.1">
    <property type="nucleotide sequence ID" value="NZ_OCMU01000001.1"/>
</dbReference>
<protein>
    <submittedName>
        <fullName evidence="1">Uncharacterized protein</fullName>
    </submittedName>
</protein>
<proteinExistence type="predicted"/>
<dbReference type="Proteomes" id="UP000219335">
    <property type="component" value="Unassembled WGS sequence"/>
</dbReference>